<reference evidence="1 2" key="1">
    <citation type="journal article" date="2013" name="Genome Announc.">
        <title>Complete Genome of Acinetobacter baumannii N4-Like Podophage Presley.</title>
        <authorList>
            <person name="Farmer N.G."/>
            <person name="Wood T.L."/>
            <person name="Chamakura K.R."/>
            <person name="Kuty Everett G.F."/>
        </authorList>
    </citation>
    <scope>NUCLEOTIDE SEQUENCE [LARGE SCALE GENOMIC DNA]</scope>
</reference>
<organism evidence="1 2">
    <name type="scientific">Acinetobacter phage Presley</name>
    <dbReference type="NCBI Taxonomy" id="1406780"/>
    <lineage>
        <taxon>Viruses</taxon>
        <taxon>Duplodnaviria</taxon>
        <taxon>Heunggongvirae</taxon>
        <taxon>Uroviricota</taxon>
        <taxon>Caudoviricetes</taxon>
        <taxon>Schitoviridae</taxon>
        <taxon>Presleyvirus</taxon>
        <taxon>Presleyvirus presley</taxon>
    </lineage>
</organism>
<dbReference type="GeneID" id="18504165"/>
<dbReference type="KEGG" id="vg:18504165"/>
<accession>U5PW08</accession>
<evidence type="ECO:0000313" key="1">
    <source>
        <dbReference type="EMBL" id="AGY48094.1"/>
    </source>
</evidence>
<keyword evidence="2" id="KW-1185">Reference proteome</keyword>
<proteinExistence type="predicted"/>
<dbReference type="EMBL" id="KF669658">
    <property type="protein sequence ID" value="AGY48094.1"/>
    <property type="molecule type" value="Genomic_DNA"/>
</dbReference>
<gene>
    <name evidence="1" type="ORF">Presley_27</name>
</gene>
<protein>
    <submittedName>
        <fullName evidence="1">Uncharacterized protein</fullName>
    </submittedName>
</protein>
<sequence length="118" mass="13546">MKDKPLKIIGLFHINCLNFNQIEDWIHEKNIPDLLKSRVIFVFNEGKDNLNPYSRQCIFSGTLMINPQTREAKFVSYWPQGRYVEDSESESSLSKVISVVVDDYLGLTARANLLGIPL</sequence>
<name>U5PW08_9CAUD</name>
<dbReference type="Proteomes" id="UP000017656">
    <property type="component" value="Segment"/>
</dbReference>
<evidence type="ECO:0000313" key="2">
    <source>
        <dbReference type="Proteomes" id="UP000017656"/>
    </source>
</evidence>
<dbReference type="RefSeq" id="YP_009007595.1">
    <property type="nucleotide sequence ID" value="NC_023581.1"/>
</dbReference>